<sequence length="119" mass="13343">MGCGNVKTATVQLELNPLIIRNVKETWPEIKKIDDIGAKTFAHLLFKHPELKSAYNVPEAFKTEAELFTSNEVTDAGKKFISSYSEIIKGCDDKQKLVSILQSKADEFRQLGVKSDQVK</sequence>
<reference evidence="2" key="1">
    <citation type="submission" date="2021-02" db="EMBL/GenBank/DDBJ databases">
        <authorList>
            <person name="Nowell W R."/>
        </authorList>
    </citation>
    <scope>NUCLEOTIDE SEQUENCE</scope>
</reference>
<dbReference type="Proteomes" id="UP000677228">
    <property type="component" value="Unassembled WGS sequence"/>
</dbReference>
<evidence type="ECO:0000313" key="4">
    <source>
        <dbReference type="EMBL" id="CAF3517678.1"/>
    </source>
</evidence>
<dbReference type="OrthoDB" id="9995648at2759"/>
<evidence type="ECO:0000313" key="3">
    <source>
        <dbReference type="EMBL" id="CAF1061917.1"/>
    </source>
</evidence>
<feature type="domain" description="Globin" evidence="1">
    <location>
        <begin position="14"/>
        <end position="119"/>
    </location>
</feature>
<evidence type="ECO:0000313" key="2">
    <source>
        <dbReference type="EMBL" id="CAF0739533.1"/>
    </source>
</evidence>
<name>A0A813NM20_9BILA</name>
<dbReference type="InterPro" id="IPR009050">
    <property type="entry name" value="Globin-like_sf"/>
</dbReference>
<dbReference type="Proteomes" id="UP000663829">
    <property type="component" value="Unassembled WGS sequence"/>
</dbReference>
<dbReference type="InterPro" id="IPR012292">
    <property type="entry name" value="Globin/Proto"/>
</dbReference>
<proteinExistence type="predicted"/>
<accession>A0A813NM20</accession>
<evidence type="ECO:0000259" key="1">
    <source>
        <dbReference type="PROSITE" id="PS01033"/>
    </source>
</evidence>
<dbReference type="EMBL" id="CAJOBC010000013">
    <property type="protein sequence ID" value="CAF3517678.1"/>
    <property type="molecule type" value="Genomic_DNA"/>
</dbReference>
<dbReference type="EMBL" id="CAJNOQ010000013">
    <property type="protein sequence ID" value="CAF0739533.1"/>
    <property type="molecule type" value="Genomic_DNA"/>
</dbReference>
<dbReference type="InterPro" id="IPR000971">
    <property type="entry name" value="Globin"/>
</dbReference>
<dbReference type="SUPFAM" id="SSF46458">
    <property type="entry name" value="Globin-like"/>
    <property type="match status" value="1"/>
</dbReference>
<dbReference type="EMBL" id="CAJOBA010008390">
    <property type="protein sequence ID" value="CAF3827363.1"/>
    <property type="molecule type" value="Genomic_DNA"/>
</dbReference>
<dbReference type="PROSITE" id="PS01033">
    <property type="entry name" value="GLOBIN"/>
    <property type="match status" value="1"/>
</dbReference>
<dbReference type="Gene3D" id="1.10.490.10">
    <property type="entry name" value="Globins"/>
    <property type="match status" value="1"/>
</dbReference>
<organism evidence="2 6">
    <name type="scientific">Didymodactylos carnosus</name>
    <dbReference type="NCBI Taxonomy" id="1234261"/>
    <lineage>
        <taxon>Eukaryota</taxon>
        <taxon>Metazoa</taxon>
        <taxon>Spiralia</taxon>
        <taxon>Gnathifera</taxon>
        <taxon>Rotifera</taxon>
        <taxon>Eurotatoria</taxon>
        <taxon>Bdelloidea</taxon>
        <taxon>Philodinida</taxon>
        <taxon>Philodinidae</taxon>
        <taxon>Didymodactylos</taxon>
    </lineage>
</organism>
<comment type="caution">
    <text evidence="2">The sequence shown here is derived from an EMBL/GenBank/DDBJ whole genome shotgun (WGS) entry which is preliminary data.</text>
</comment>
<gene>
    <name evidence="2" type="ORF">GPM918_LOCUS178</name>
    <name evidence="3" type="ORF">OVA965_LOCUS17459</name>
    <name evidence="4" type="ORF">SRO942_LOCUS179</name>
    <name evidence="5" type="ORF">TMI583_LOCUS17470</name>
</gene>
<dbReference type="GO" id="GO:0020037">
    <property type="term" value="F:heme binding"/>
    <property type="evidence" value="ECO:0007669"/>
    <property type="project" value="InterPro"/>
</dbReference>
<feature type="non-terminal residue" evidence="2">
    <location>
        <position position="1"/>
    </location>
</feature>
<dbReference type="AlphaFoldDB" id="A0A813NM20"/>
<dbReference type="Proteomes" id="UP000681722">
    <property type="component" value="Unassembled WGS sequence"/>
</dbReference>
<dbReference type="GO" id="GO:0019825">
    <property type="term" value="F:oxygen binding"/>
    <property type="evidence" value="ECO:0007669"/>
    <property type="project" value="InterPro"/>
</dbReference>
<keyword evidence="6" id="KW-1185">Reference proteome</keyword>
<dbReference type="Proteomes" id="UP000682733">
    <property type="component" value="Unassembled WGS sequence"/>
</dbReference>
<evidence type="ECO:0000313" key="5">
    <source>
        <dbReference type="EMBL" id="CAF3827363.1"/>
    </source>
</evidence>
<dbReference type="EMBL" id="CAJNOK010008375">
    <property type="protein sequence ID" value="CAF1061917.1"/>
    <property type="molecule type" value="Genomic_DNA"/>
</dbReference>
<evidence type="ECO:0000313" key="6">
    <source>
        <dbReference type="Proteomes" id="UP000663829"/>
    </source>
</evidence>
<protein>
    <recommendedName>
        <fullName evidence="1">Globin domain-containing protein</fullName>
    </recommendedName>
</protein>